<dbReference type="Proteomes" id="UP001239111">
    <property type="component" value="Chromosome 1"/>
</dbReference>
<reference evidence="1" key="1">
    <citation type="submission" date="2023-04" db="EMBL/GenBank/DDBJ databases">
        <title>A chromosome-level genome assembly of the parasitoid wasp Eretmocerus hayati.</title>
        <authorList>
            <person name="Zhong Y."/>
            <person name="Liu S."/>
            <person name="Liu Y."/>
        </authorList>
    </citation>
    <scope>NUCLEOTIDE SEQUENCE</scope>
    <source>
        <strain evidence="1">ZJU_SS_LIU_2023</strain>
    </source>
</reference>
<proteinExistence type="predicted"/>
<comment type="caution">
    <text evidence="1">The sequence shown here is derived from an EMBL/GenBank/DDBJ whole genome shotgun (WGS) entry which is preliminary data.</text>
</comment>
<evidence type="ECO:0000313" key="1">
    <source>
        <dbReference type="EMBL" id="KAJ8686109.1"/>
    </source>
</evidence>
<gene>
    <name evidence="1" type="ORF">QAD02_021903</name>
</gene>
<name>A0ACC2PR84_9HYME</name>
<dbReference type="EMBL" id="CM056741">
    <property type="protein sequence ID" value="KAJ8686109.1"/>
    <property type="molecule type" value="Genomic_DNA"/>
</dbReference>
<evidence type="ECO:0000313" key="2">
    <source>
        <dbReference type="Proteomes" id="UP001239111"/>
    </source>
</evidence>
<organism evidence="1 2">
    <name type="scientific">Eretmocerus hayati</name>
    <dbReference type="NCBI Taxonomy" id="131215"/>
    <lineage>
        <taxon>Eukaryota</taxon>
        <taxon>Metazoa</taxon>
        <taxon>Ecdysozoa</taxon>
        <taxon>Arthropoda</taxon>
        <taxon>Hexapoda</taxon>
        <taxon>Insecta</taxon>
        <taxon>Pterygota</taxon>
        <taxon>Neoptera</taxon>
        <taxon>Endopterygota</taxon>
        <taxon>Hymenoptera</taxon>
        <taxon>Apocrita</taxon>
        <taxon>Proctotrupomorpha</taxon>
        <taxon>Chalcidoidea</taxon>
        <taxon>Aphelinidae</taxon>
        <taxon>Aphelininae</taxon>
        <taxon>Eretmocerus</taxon>
    </lineage>
</organism>
<keyword evidence="2" id="KW-1185">Reference proteome</keyword>
<protein>
    <submittedName>
        <fullName evidence="1">Uncharacterized protein</fullName>
    </submittedName>
</protein>
<sequence>MVRSKKRTDDLPDPDRPNLGQPMDGVIFRDPRYVAKAKSVVGLSFACPIERLMDKRNPDQPPITPKALRLLQQREEYEWEGYEKDEYSDGGEADTLRPSVAASDTVIPQLSSTTTTASTQSTTTALTSGCSGPIATPGPTPDMPHTEVMAVVEASRQMCQVPTTTAPEYTNAHVNQPQRYADKTHHGRPGDERGEQVRTMLPIGGENLTGYHPSQPSPHATGNATTQARLARSPRHGWYSGSSSSDEWTPHKPTPHQQRSKSRSSCAREQEEESSRTLQNMKTLMSWRNSFDNDPTPSREEAEESLASIKECMKALEFSDAEVLTATSSVLTDCARAWNQTLSTSQELATRELEGLAVGVAGLDLKANTKGPAPKEPAPPLTSGGKGREWRGGEQNSPGATQSDSAESATATPNTPKPASTAAPKPPTSTPPTPTLSMAP</sequence>
<accession>A0ACC2PR84</accession>